<dbReference type="PANTHER" id="PTHR15245">
    <property type="entry name" value="SYMPLEKIN-RELATED"/>
    <property type="match status" value="1"/>
</dbReference>
<evidence type="ECO:0000313" key="3">
    <source>
        <dbReference type="EMBL" id="KAG5497685.1"/>
    </source>
</evidence>
<gene>
    <name evidence="3" type="ORF">JKF63_03951</name>
</gene>
<feature type="compositionally biased region" description="Basic and acidic residues" evidence="1">
    <location>
        <begin position="456"/>
        <end position="470"/>
    </location>
</feature>
<dbReference type="InterPro" id="IPR022075">
    <property type="entry name" value="Symplekin_C"/>
</dbReference>
<dbReference type="GO" id="GO:0005847">
    <property type="term" value="C:mRNA cleavage and polyadenylation specificity factor complex"/>
    <property type="evidence" value="ECO:0007669"/>
    <property type="project" value="TreeGrafter"/>
</dbReference>
<feature type="region of interest" description="Disordered" evidence="1">
    <location>
        <begin position="997"/>
        <end position="1020"/>
    </location>
</feature>
<evidence type="ECO:0000313" key="4">
    <source>
        <dbReference type="Proteomes" id="UP000674318"/>
    </source>
</evidence>
<dbReference type="Proteomes" id="UP000674318">
    <property type="component" value="Unassembled WGS sequence"/>
</dbReference>
<feature type="region of interest" description="Disordered" evidence="1">
    <location>
        <begin position="452"/>
        <end position="471"/>
    </location>
</feature>
<dbReference type="InterPro" id="IPR021850">
    <property type="entry name" value="Symplekin/Pta1"/>
</dbReference>
<proteinExistence type="predicted"/>
<accession>A0A836I6L2</accession>
<organism evidence="3 4">
    <name type="scientific">Porcisia hertigi</name>
    <dbReference type="NCBI Taxonomy" id="2761500"/>
    <lineage>
        <taxon>Eukaryota</taxon>
        <taxon>Discoba</taxon>
        <taxon>Euglenozoa</taxon>
        <taxon>Kinetoplastea</taxon>
        <taxon>Metakinetoplastina</taxon>
        <taxon>Trypanosomatida</taxon>
        <taxon>Trypanosomatidae</taxon>
        <taxon>Leishmaniinae</taxon>
        <taxon>Porcisia</taxon>
    </lineage>
</organism>
<protein>
    <recommendedName>
        <fullName evidence="2">Symplekin C-terminal domain-containing protein</fullName>
    </recommendedName>
</protein>
<evidence type="ECO:0000256" key="1">
    <source>
        <dbReference type="SAM" id="MobiDB-lite"/>
    </source>
</evidence>
<name>A0A836I6L2_9TRYP</name>
<evidence type="ECO:0000259" key="2">
    <source>
        <dbReference type="Pfam" id="PF12295"/>
    </source>
</evidence>
<dbReference type="EMBL" id="JAFJZO010000031">
    <property type="protein sequence ID" value="KAG5497685.1"/>
    <property type="molecule type" value="Genomic_DNA"/>
</dbReference>
<dbReference type="Pfam" id="PF12295">
    <property type="entry name" value="Symplekin_C"/>
    <property type="match status" value="1"/>
</dbReference>
<feature type="domain" description="Symplekin C-terminal" evidence="2">
    <location>
        <begin position="1355"/>
        <end position="1476"/>
    </location>
</feature>
<feature type="region of interest" description="Disordered" evidence="1">
    <location>
        <begin position="817"/>
        <end position="836"/>
    </location>
</feature>
<dbReference type="PANTHER" id="PTHR15245:SF20">
    <property type="entry name" value="SYMPLEKIN"/>
    <property type="match status" value="1"/>
</dbReference>
<reference evidence="3 4" key="1">
    <citation type="submission" date="2021-02" db="EMBL/GenBank/DDBJ databases">
        <title>Porcisia hertigi Genome sequencing and assembly.</title>
        <authorList>
            <person name="Almutairi H."/>
            <person name="Gatherer D."/>
        </authorList>
    </citation>
    <scope>NUCLEOTIDE SEQUENCE [LARGE SCALE GENOMIC DNA]</scope>
    <source>
        <strain evidence="3 4">C119</strain>
    </source>
</reference>
<sequence>MDTLVSLVESVDSVDALDVTALVHGLKNLDEVRHTAEVLLDAYNNHSGTSREVLQKQCVMRSLAEVLEYVHTRYTRSTDASVTPATSMFWRNQTREKAVPASAIDSQWAFTPDDYLLLSMFLNETATTTDATTFAFWSRATVVVFPPATEIVFPSLDTNRVLAEKACVDGDDEAETTRASLESELHSLREIVAKRFTTSVDSLRRVTSYEYARRSLQSSVWALLGSLAGHGSSPAGERVVQELEAAVEGMVQPLFAALQEPIPGSHGRTADAVGVVMSGGGGSRSGKKASPILLTALLQEVEDVLWAISHIAVSSSSATALQASNSHELLCSRAAAFVVELLLKFAQQYIALQQHHQMESMEREGAGCDDDVRGTSRGAKKDVFRVYHVQRSVQRVLSVGLRLRHVTPVTGRGGGGTEVCLVSDAAFSALQAALSAFGGAVFVVDPVSQATMEEDSDHHGTPTVDGEDRTPLSAWGAESGDAGRLRECRRVLAPPHHLTTSGVMAGGGGDGDYDFFNEEDSGALLGRREAYLKTSLGPVTASALVDMVMLTVSHMDFLSEDAIQDLHRRGLEQMQLAAAYQAQKEEVEKLRQMERQGVEAIPAGKLIEHVKDSAALHTRGMQILRKVSARSRLERAAFTSVLGAYQHVRGEAEARVRLTQALISRCLVQMPLSLADSAMDELLLHLRRELTRAQAQRETAANGTGVTTTANLNADLAPLFLASSYYQLTLQVLFMYFATQAPMHERSATWNSALLIGGGASAVHGEDDVAGLDDVGAGAGSEIMHSEAGFSIEVDSPIAFLYDDDVYRASQYIGRKRSRDDPEAGGGAGDEDAAAPARLSTERQEFGFLNDTITAPSTYSHMLCRVLELIRTARLNLVLLDVLLQAPVLTRYVWHHLYKNFCLSADKASCVIGMWLLRNLAVRRPVYRTCAVNILLQLCLSTHDYARRFAIKEIDQLLSTTTPQGTPVLDQTAEGHLLRYAKKQIFAIPAYHRSSSSKLKRTHDGGDAGNTDEAAALAGDTDEATAKDRVRMSAVLNRRLGLFLMLCARQPRELFPALLEVFQQCVERDNILMMQLLPENADLRRMMQHLLKTDTFSFVTDVMPLLRKRCREARSLVQSMLWAVREQIGVMAQELTSAANGTAPSADRTDAAKPASSIATLEALRNISNAIVGHAKAMYELSGIPLGTSAESVSLLDIRYVAPFLSFLSAAELKQTYLNSFLLFVQVQLQFQRHYHTAFHRLSAKERTYVLDATELHAFEVQVLREVFVKCPVSFQDGVPRGLTRVDFFVYLHRAPQESQSRLASSTLPNPLHGDALGSTTGGVLDGAYSDMEPSAGAENEKKKADALPPISVGTTKEVVNLCFELTRSFDNKTVEKLYGPPEVQKALLELVHPPPVPSQLMATVLQAATLFLRSRYVEFITFVVQTILTPLERASVWDTDPQLWKGVILFTERYYRECSNFFVNLPDQVLTQALREHPQLCEYFKEEHGNNAAFMHILGSL</sequence>
<dbReference type="OrthoDB" id="272013at2759"/>
<dbReference type="KEGG" id="phet:94290024"/>
<dbReference type="GeneID" id="94290024"/>
<comment type="caution">
    <text evidence="3">The sequence shown here is derived from an EMBL/GenBank/DDBJ whole genome shotgun (WGS) entry which is preliminary data.</text>
</comment>
<dbReference type="RefSeq" id="XP_067755153.1">
    <property type="nucleotide sequence ID" value="XM_067899947.1"/>
</dbReference>
<keyword evidence="4" id="KW-1185">Reference proteome</keyword>